<evidence type="ECO:0000313" key="1">
    <source>
        <dbReference type="EMBL" id="OWY33018.1"/>
    </source>
</evidence>
<name>A0A225SUD5_9BURK</name>
<dbReference type="EMBL" id="NJGV01000021">
    <property type="protein sequence ID" value="OWY33018.1"/>
    <property type="molecule type" value="Genomic_DNA"/>
</dbReference>
<comment type="caution">
    <text evidence="1">The sequence shown here is derived from an EMBL/GenBank/DDBJ whole genome shotgun (WGS) entry which is preliminary data.</text>
</comment>
<dbReference type="Proteomes" id="UP000214747">
    <property type="component" value="Unassembled WGS sequence"/>
</dbReference>
<evidence type="ECO:0008006" key="3">
    <source>
        <dbReference type="Google" id="ProtNLM"/>
    </source>
</evidence>
<dbReference type="RefSeq" id="WP_088756600.1">
    <property type="nucleotide sequence ID" value="NZ_JARJFG010000039.1"/>
</dbReference>
<evidence type="ECO:0000313" key="2">
    <source>
        <dbReference type="Proteomes" id="UP000214747"/>
    </source>
</evidence>
<dbReference type="AlphaFoldDB" id="A0A225SUD5"/>
<keyword evidence="2" id="KW-1185">Reference proteome</keyword>
<organism evidence="1 2">
    <name type="scientific">Herbaspirillum aquaticum</name>
    <dbReference type="NCBI Taxonomy" id="568783"/>
    <lineage>
        <taxon>Bacteria</taxon>
        <taxon>Pseudomonadati</taxon>
        <taxon>Pseudomonadota</taxon>
        <taxon>Betaproteobacteria</taxon>
        <taxon>Burkholderiales</taxon>
        <taxon>Oxalobacteraceae</taxon>
        <taxon>Herbaspirillum</taxon>
    </lineage>
</organism>
<proteinExistence type="predicted"/>
<gene>
    <name evidence="1" type="ORF">CEJ45_19035</name>
</gene>
<sequence>MPRSRRHQIAHQFAEGLVAQMLQRSGSEFFHVTPSRSAGHADLLVSHGDGLCGIEVRYEEHAEGIERIWTEWKDVVRTSGIKQRSALARTMKAIRGETKTNQSHPDVHLVIVTGTGDRIYAEQIIAPLLTPDDRSHVSILGE</sequence>
<reference evidence="1 2" key="1">
    <citation type="journal article" date="2010" name="Int. J. Syst. Evol. Microbiol.">
        <title>Reclassification of Herbaspirillum putei as a later heterotypic synonym of Herbaspirillum huttiense, with the description of H. huttiense subsp. huttiense subsp. nov. and H. huttiense subsp. putei subsp. nov., comb. nov., and description of Herbaspirillum aquaticum sp. nov.</title>
        <authorList>
            <person name="Dobritsa A.P."/>
            <person name="Reddy M.C."/>
            <person name="Samadpour M."/>
        </authorList>
    </citation>
    <scope>NUCLEOTIDE SEQUENCE [LARGE SCALE GENOMIC DNA]</scope>
    <source>
        <strain evidence="1 2">IEH 4430</strain>
    </source>
</reference>
<accession>A0A225SUD5</accession>
<protein>
    <recommendedName>
        <fullName evidence="3">NERD domain-containing protein</fullName>
    </recommendedName>
</protein>